<organism evidence="1 2">
    <name type="scientific">Araneus ventricosus</name>
    <name type="common">Orbweaver spider</name>
    <name type="synonym">Epeira ventricosa</name>
    <dbReference type="NCBI Taxonomy" id="182803"/>
    <lineage>
        <taxon>Eukaryota</taxon>
        <taxon>Metazoa</taxon>
        <taxon>Ecdysozoa</taxon>
        <taxon>Arthropoda</taxon>
        <taxon>Chelicerata</taxon>
        <taxon>Arachnida</taxon>
        <taxon>Araneae</taxon>
        <taxon>Araneomorphae</taxon>
        <taxon>Entelegynae</taxon>
        <taxon>Araneoidea</taxon>
        <taxon>Araneidae</taxon>
        <taxon>Araneus</taxon>
    </lineage>
</organism>
<dbReference type="EMBL" id="BGPR01116836">
    <property type="protein sequence ID" value="GBN08174.1"/>
    <property type="molecule type" value="Genomic_DNA"/>
</dbReference>
<keyword evidence="2" id="KW-1185">Reference proteome</keyword>
<accession>A0A4Y2L0P0</accession>
<sequence length="127" mass="14304">MCRTDIILEFIPDLIGGKATCVISHSTATCHQIFVSKLCFAGHVTLMSGELISLGFVLPRLFVSKQKSCGDLEFVPFRLKIYCRRATIHKKLATSQKIKTKQCGQIYILVLEIPSERTIHQVAIVRR</sequence>
<proteinExistence type="predicted"/>
<evidence type="ECO:0000313" key="1">
    <source>
        <dbReference type="EMBL" id="GBN08174.1"/>
    </source>
</evidence>
<dbReference type="AlphaFoldDB" id="A0A4Y2L0P0"/>
<dbReference type="Proteomes" id="UP000499080">
    <property type="component" value="Unassembled WGS sequence"/>
</dbReference>
<name>A0A4Y2L0P0_ARAVE</name>
<comment type="caution">
    <text evidence="1">The sequence shown here is derived from an EMBL/GenBank/DDBJ whole genome shotgun (WGS) entry which is preliminary data.</text>
</comment>
<reference evidence="1 2" key="1">
    <citation type="journal article" date="2019" name="Sci. Rep.">
        <title>Orb-weaving spider Araneus ventricosus genome elucidates the spidroin gene catalogue.</title>
        <authorList>
            <person name="Kono N."/>
            <person name="Nakamura H."/>
            <person name="Ohtoshi R."/>
            <person name="Moran D.A.P."/>
            <person name="Shinohara A."/>
            <person name="Yoshida Y."/>
            <person name="Fujiwara M."/>
            <person name="Mori M."/>
            <person name="Tomita M."/>
            <person name="Arakawa K."/>
        </authorList>
    </citation>
    <scope>NUCLEOTIDE SEQUENCE [LARGE SCALE GENOMIC DNA]</scope>
</reference>
<protein>
    <submittedName>
        <fullName evidence="1">Uncharacterized protein</fullName>
    </submittedName>
</protein>
<gene>
    <name evidence="1" type="ORF">AVEN_139009_1</name>
</gene>
<evidence type="ECO:0000313" key="2">
    <source>
        <dbReference type="Proteomes" id="UP000499080"/>
    </source>
</evidence>